<dbReference type="PANTHER" id="PTHR46382:SF1">
    <property type="entry name" value="PHOSPHATIDATE CYTIDYLYLTRANSFERASE"/>
    <property type="match status" value="1"/>
</dbReference>
<dbReference type="AlphaFoldDB" id="A0A916RDX0"/>
<keyword evidence="9" id="KW-0444">Lipid biosynthesis</keyword>
<dbReference type="PROSITE" id="PS01315">
    <property type="entry name" value="CDS"/>
    <property type="match status" value="1"/>
</dbReference>
<dbReference type="RefSeq" id="WP_127071092.1">
    <property type="nucleotide sequence ID" value="NZ_BMKB01000003.1"/>
</dbReference>
<dbReference type="InterPro" id="IPR000374">
    <property type="entry name" value="PC_trans"/>
</dbReference>
<dbReference type="OrthoDB" id="9799199at2"/>
<evidence type="ECO:0000256" key="12">
    <source>
        <dbReference type="ARBA" id="ARBA00022695"/>
    </source>
</evidence>
<accession>A0A916RDX0</accession>
<dbReference type="EC" id="2.7.7.41" evidence="6 18"/>
<evidence type="ECO:0000256" key="17">
    <source>
        <dbReference type="ARBA" id="ARBA00023264"/>
    </source>
</evidence>
<proteinExistence type="inferred from homology"/>
<gene>
    <name evidence="20" type="primary">cdsA</name>
    <name evidence="20" type="ORF">GCM10011499_23020</name>
</gene>
<keyword evidence="14" id="KW-0443">Lipid metabolism</keyword>
<keyword evidence="21" id="KW-1185">Reference proteome</keyword>
<comment type="caution">
    <text evidence="20">The sequence shown here is derived from an EMBL/GenBank/DDBJ whole genome shotgun (WGS) entry which is preliminary data.</text>
</comment>
<dbReference type="GO" id="GO:0016024">
    <property type="term" value="P:CDP-diacylglycerol biosynthetic process"/>
    <property type="evidence" value="ECO:0007669"/>
    <property type="project" value="TreeGrafter"/>
</dbReference>
<feature type="transmembrane region" description="Helical" evidence="19">
    <location>
        <begin position="214"/>
        <end position="231"/>
    </location>
</feature>
<evidence type="ECO:0000256" key="15">
    <source>
        <dbReference type="ARBA" id="ARBA00023136"/>
    </source>
</evidence>
<evidence type="ECO:0000256" key="13">
    <source>
        <dbReference type="ARBA" id="ARBA00022989"/>
    </source>
</evidence>
<protein>
    <recommendedName>
        <fullName evidence="7 18">Phosphatidate cytidylyltransferase</fullName>
        <ecNumber evidence="6 18">2.7.7.41</ecNumber>
    </recommendedName>
</protein>
<evidence type="ECO:0000256" key="3">
    <source>
        <dbReference type="ARBA" id="ARBA00005119"/>
    </source>
</evidence>
<dbReference type="GO" id="GO:0005886">
    <property type="term" value="C:plasma membrane"/>
    <property type="evidence" value="ECO:0007669"/>
    <property type="project" value="UniProtKB-SubCell"/>
</dbReference>
<evidence type="ECO:0000256" key="5">
    <source>
        <dbReference type="ARBA" id="ARBA00010185"/>
    </source>
</evidence>
<keyword evidence="11 18" id="KW-0812">Transmembrane</keyword>
<evidence type="ECO:0000256" key="10">
    <source>
        <dbReference type="ARBA" id="ARBA00022679"/>
    </source>
</evidence>
<evidence type="ECO:0000256" key="9">
    <source>
        <dbReference type="ARBA" id="ARBA00022516"/>
    </source>
</evidence>
<comment type="subcellular location">
    <subcellularLocation>
        <location evidence="2">Cell membrane</location>
        <topology evidence="2">Multi-pass membrane protein</topology>
    </subcellularLocation>
</comment>
<feature type="transmembrane region" description="Helical" evidence="19">
    <location>
        <begin position="95"/>
        <end position="111"/>
    </location>
</feature>
<evidence type="ECO:0000256" key="7">
    <source>
        <dbReference type="ARBA" id="ARBA00019373"/>
    </source>
</evidence>
<keyword evidence="10 18" id="KW-0808">Transferase</keyword>
<evidence type="ECO:0000256" key="2">
    <source>
        <dbReference type="ARBA" id="ARBA00004651"/>
    </source>
</evidence>
<dbReference type="Pfam" id="PF01148">
    <property type="entry name" value="CTP_transf_1"/>
    <property type="match status" value="1"/>
</dbReference>
<evidence type="ECO:0000313" key="21">
    <source>
        <dbReference type="Proteomes" id="UP000596977"/>
    </source>
</evidence>
<keyword evidence="17" id="KW-1208">Phospholipid metabolism</keyword>
<comment type="similarity">
    <text evidence="5 18">Belongs to the CDS family.</text>
</comment>
<feature type="transmembrane region" description="Helical" evidence="19">
    <location>
        <begin position="26"/>
        <end position="59"/>
    </location>
</feature>
<evidence type="ECO:0000256" key="6">
    <source>
        <dbReference type="ARBA" id="ARBA00012487"/>
    </source>
</evidence>
<evidence type="ECO:0000256" key="1">
    <source>
        <dbReference type="ARBA" id="ARBA00001698"/>
    </source>
</evidence>
<dbReference type="PANTHER" id="PTHR46382">
    <property type="entry name" value="PHOSPHATIDATE CYTIDYLYLTRANSFERASE"/>
    <property type="match status" value="1"/>
</dbReference>
<reference evidence="20 21" key="1">
    <citation type="journal article" date="2014" name="Int. J. Syst. Evol. Microbiol.">
        <title>Complete genome sequence of Corynebacterium casei LMG S-19264T (=DSM 44701T), isolated from a smear-ripened cheese.</title>
        <authorList>
            <consortium name="US DOE Joint Genome Institute (JGI-PGF)"/>
            <person name="Walter F."/>
            <person name="Albersmeier A."/>
            <person name="Kalinowski J."/>
            <person name="Ruckert C."/>
        </authorList>
    </citation>
    <scope>NUCLEOTIDE SEQUENCE [LARGE SCALE GENOMIC DNA]</scope>
    <source>
        <strain evidence="20 21">CGMCC 1.15896</strain>
    </source>
</reference>
<keyword evidence="16" id="KW-0594">Phospholipid biosynthesis</keyword>
<comment type="pathway">
    <text evidence="4">Lipid metabolism.</text>
</comment>
<evidence type="ECO:0000256" key="16">
    <source>
        <dbReference type="ARBA" id="ARBA00023209"/>
    </source>
</evidence>
<comment type="pathway">
    <text evidence="3 18">Phospholipid metabolism; CDP-diacylglycerol biosynthesis; CDP-diacylglycerol from sn-glycerol 3-phosphate: step 3/3.</text>
</comment>
<evidence type="ECO:0000256" key="19">
    <source>
        <dbReference type="SAM" id="Phobius"/>
    </source>
</evidence>
<comment type="catalytic activity">
    <reaction evidence="1 18">
        <text>a 1,2-diacyl-sn-glycero-3-phosphate + CTP + H(+) = a CDP-1,2-diacyl-sn-glycerol + diphosphate</text>
        <dbReference type="Rhea" id="RHEA:16229"/>
        <dbReference type="ChEBI" id="CHEBI:15378"/>
        <dbReference type="ChEBI" id="CHEBI:33019"/>
        <dbReference type="ChEBI" id="CHEBI:37563"/>
        <dbReference type="ChEBI" id="CHEBI:58332"/>
        <dbReference type="ChEBI" id="CHEBI:58608"/>
        <dbReference type="EC" id="2.7.7.41"/>
    </reaction>
</comment>
<keyword evidence="8" id="KW-1003">Cell membrane</keyword>
<dbReference type="Proteomes" id="UP000596977">
    <property type="component" value="Unassembled WGS sequence"/>
</dbReference>
<name>A0A916RDX0_9HYPH</name>
<keyword evidence="12 18" id="KW-0548">Nucleotidyltransferase</keyword>
<organism evidence="20 21">
    <name type="scientific">Pelagibacterium lentulum</name>
    <dbReference type="NCBI Taxonomy" id="2029865"/>
    <lineage>
        <taxon>Bacteria</taxon>
        <taxon>Pseudomonadati</taxon>
        <taxon>Pseudomonadota</taxon>
        <taxon>Alphaproteobacteria</taxon>
        <taxon>Hyphomicrobiales</taxon>
        <taxon>Devosiaceae</taxon>
        <taxon>Pelagibacterium</taxon>
    </lineage>
</organism>
<sequence>MKDAKAKPEKKGKGLWPFGPDLIPRLLSAMILIPFTIVALIVGWIPFALLIALVMAGAYREWEIMITGRKSNWPMVPIMGLIAMIAIAYPMNGAWASAAIFAFALLVAAFIPGPNRQWRIAGLFYFGLITMAFMAIRGSSLAGIWAGVFLLAVTWLTDTGAYFVGRIVGGTKLSPDVSPSKTWSGAAGGLAAGTLAGLIVWFLAGWAMDTPSPFVIGLLISVIVSIAAQAGDLSESAVKRRFAVKDSGDIIPGHGGLMDRIDSLTMAALVLWFIGLTHRGFGAVPQGILFW</sequence>
<keyword evidence="13 19" id="KW-1133">Transmembrane helix</keyword>
<evidence type="ECO:0000256" key="18">
    <source>
        <dbReference type="RuleBase" id="RU003938"/>
    </source>
</evidence>
<dbReference type="GO" id="GO:0004605">
    <property type="term" value="F:phosphatidate cytidylyltransferase activity"/>
    <property type="evidence" value="ECO:0007669"/>
    <property type="project" value="UniProtKB-EC"/>
</dbReference>
<feature type="transmembrane region" description="Helical" evidence="19">
    <location>
        <begin position="142"/>
        <end position="164"/>
    </location>
</feature>
<evidence type="ECO:0000256" key="4">
    <source>
        <dbReference type="ARBA" id="ARBA00005189"/>
    </source>
</evidence>
<evidence type="ECO:0000256" key="14">
    <source>
        <dbReference type="ARBA" id="ARBA00023098"/>
    </source>
</evidence>
<evidence type="ECO:0000313" key="20">
    <source>
        <dbReference type="EMBL" id="GGA52348.1"/>
    </source>
</evidence>
<evidence type="ECO:0000256" key="11">
    <source>
        <dbReference type="ARBA" id="ARBA00022692"/>
    </source>
</evidence>
<feature type="transmembrane region" description="Helical" evidence="19">
    <location>
        <begin position="118"/>
        <end position="136"/>
    </location>
</feature>
<dbReference type="EMBL" id="BMKB01000003">
    <property type="protein sequence ID" value="GGA52348.1"/>
    <property type="molecule type" value="Genomic_DNA"/>
</dbReference>
<feature type="transmembrane region" description="Helical" evidence="19">
    <location>
        <begin position="185"/>
        <end position="208"/>
    </location>
</feature>
<keyword evidence="15 19" id="KW-0472">Membrane</keyword>
<evidence type="ECO:0000256" key="8">
    <source>
        <dbReference type="ARBA" id="ARBA00022475"/>
    </source>
</evidence>
<feature type="transmembrane region" description="Helical" evidence="19">
    <location>
        <begin position="71"/>
        <end position="89"/>
    </location>
</feature>